<name>A0A4C1UB54_EUMVA</name>
<dbReference type="AlphaFoldDB" id="A0A4C1UB54"/>
<gene>
    <name evidence="1" type="ORF">EVAR_80272_1</name>
</gene>
<evidence type="ECO:0000313" key="1">
    <source>
        <dbReference type="EMBL" id="GBP23655.1"/>
    </source>
</evidence>
<sequence length="161" mass="18045">MQSACGRVSPCCRQQKAARPAVHEPLKVVHSDCSPLSLSGTRSARRHSRPAYFVIRDHSSIVLPCHRACSKMESLANDKADTANNLEEQIESEDALIAEKSTFQRGWKRGSVAKEDELITALTDNINKKYKENKSNNEPDDDKLFLLALHGILREFLTIID</sequence>
<keyword evidence="2" id="KW-1185">Reference proteome</keyword>
<organism evidence="1 2">
    <name type="scientific">Eumeta variegata</name>
    <name type="common">Bagworm moth</name>
    <name type="synonym">Eumeta japonica</name>
    <dbReference type="NCBI Taxonomy" id="151549"/>
    <lineage>
        <taxon>Eukaryota</taxon>
        <taxon>Metazoa</taxon>
        <taxon>Ecdysozoa</taxon>
        <taxon>Arthropoda</taxon>
        <taxon>Hexapoda</taxon>
        <taxon>Insecta</taxon>
        <taxon>Pterygota</taxon>
        <taxon>Neoptera</taxon>
        <taxon>Endopterygota</taxon>
        <taxon>Lepidoptera</taxon>
        <taxon>Glossata</taxon>
        <taxon>Ditrysia</taxon>
        <taxon>Tineoidea</taxon>
        <taxon>Psychidae</taxon>
        <taxon>Oiketicinae</taxon>
        <taxon>Eumeta</taxon>
    </lineage>
</organism>
<dbReference type="OrthoDB" id="10588083at2759"/>
<dbReference type="Proteomes" id="UP000299102">
    <property type="component" value="Unassembled WGS sequence"/>
</dbReference>
<proteinExistence type="predicted"/>
<evidence type="ECO:0000313" key="2">
    <source>
        <dbReference type="Proteomes" id="UP000299102"/>
    </source>
</evidence>
<reference evidence="1 2" key="1">
    <citation type="journal article" date="2019" name="Commun. Biol.">
        <title>The bagworm genome reveals a unique fibroin gene that provides high tensile strength.</title>
        <authorList>
            <person name="Kono N."/>
            <person name="Nakamura H."/>
            <person name="Ohtoshi R."/>
            <person name="Tomita M."/>
            <person name="Numata K."/>
            <person name="Arakawa K."/>
        </authorList>
    </citation>
    <scope>NUCLEOTIDE SEQUENCE [LARGE SCALE GENOMIC DNA]</scope>
</reference>
<dbReference type="EMBL" id="BGZK01000152">
    <property type="protein sequence ID" value="GBP23655.1"/>
    <property type="molecule type" value="Genomic_DNA"/>
</dbReference>
<accession>A0A4C1UB54</accession>
<comment type="caution">
    <text evidence="1">The sequence shown here is derived from an EMBL/GenBank/DDBJ whole genome shotgun (WGS) entry which is preliminary data.</text>
</comment>
<protein>
    <submittedName>
        <fullName evidence="1">Uncharacterized protein</fullName>
    </submittedName>
</protein>